<feature type="domain" description="ABC transporter" evidence="4">
    <location>
        <begin position="9"/>
        <end position="218"/>
    </location>
</feature>
<reference evidence="5" key="1">
    <citation type="submission" date="2018-06" db="EMBL/GenBank/DDBJ databases">
        <authorList>
            <person name="Zhirakovskaya E."/>
        </authorList>
    </citation>
    <scope>NUCLEOTIDE SEQUENCE</scope>
</reference>
<dbReference type="InterPro" id="IPR015854">
    <property type="entry name" value="ABC_transpr_LolD-like"/>
</dbReference>
<organism evidence="5">
    <name type="scientific">hydrothermal vent metagenome</name>
    <dbReference type="NCBI Taxonomy" id="652676"/>
    <lineage>
        <taxon>unclassified sequences</taxon>
        <taxon>metagenomes</taxon>
        <taxon>ecological metagenomes</taxon>
    </lineage>
</organism>
<accession>A0A3B0RS18</accession>
<dbReference type="EC" id="3.6.3.-" evidence="5"/>
<dbReference type="SUPFAM" id="SSF52540">
    <property type="entry name" value="P-loop containing nucleoside triphosphate hydrolases"/>
    <property type="match status" value="1"/>
</dbReference>
<dbReference type="PANTHER" id="PTHR24220">
    <property type="entry name" value="IMPORT ATP-BINDING PROTEIN"/>
    <property type="match status" value="1"/>
</dbReference>
<dbReference type="GO" id="GO:0005524">
    <property type="term" value="F:ATP binding"/>
    <property type="evidence" value="ECO:0007669"/>
    <property type="project" value="UniProtKB-KW"/>
</dbReference>
<evidence type="ECO:0000256" key="1">
    <source>
        <dbReference type="ARBA" id="ARBA00022448"/>
    </source>
</evidence>
<dbReference type="InterPro" id="IPR017871">
    <property type="entry name" value="ABC_transporter-like_CS"/>
</dbReference>
<dbReference type="GO" id="GO:0005886">
    <property type="term" value="C:plasma membrane"/>
    <property type="evidence" value="ECO:0007669"/>
    <property type="project" value="TreeGrafter"/>
</dbReference>
<dbReference type="EMBL" id="UOEK01000004">
    <property type="protein sequence ID" value="VAV91266.1"/>
    <property type="molecule type" value="Genomic_DNA"/>
</dbReference>
<dbReference type="GO" id="GO:0022857">
    <property type="term" value="F:transmembrane transporter activity"/>
    <property type="evidence" value="ECO:0007669"/>
    <property type="project" value="TreeGrafter"/>
</dbReference>
<dbReference type="CDD" id="cd03255">
    <property type="entry name" value="ABC_MJ0796_LolCDE_FtsE"/>
    <property type="match status" value="1"/>
</dbReference>
<proteinExistence type="predicted"/>
<evidence type="ECO:0000259" key="4">
    <source>
        <dbReference type="PROSITE" id="PS50893"/>
    </source>
</evidence>
<dbReference type="PROSITE" id="PS00211">
    <property type="entry name" value="ABC_TRANSPORTER_1"/>
    <property type="match status" value="1"/>
</dbReference>
<evidence type="ECO:0000313" key="5">
    <source>
        <dbReference type="EMBL" id="VAV91266.1"/>
    </source>
</evidence>
<name>A0A3B0RS18_9ZZZZ</name>
<keyword evidence="1" id="KW-0813">Transport</keyword>
<dbReference type="InterPro" id="IPR003593">
    <property type="entry name" value="AAA+_ATPase"/>
</dbReference>
<dbReference type="Pfam" id="PF00005">
    <property type="entry name" value="ABC_tran"/>
    <property type="match status" value="1"/>
</dbReference>
<dbReference type="GO" id="GO:0016887">
    <property type="term" value="F:ATP hydrolysis activity"/>
    <property type="evidence" value="ECO:0007669"/>
    <property type="project" value="InterPro"/>
</dbReference>
<dbReference type="InterPro" id="IPR027417">
    <property type="entry name" value="P-loop_NTPase"/>
</dbReference>
<dbReference type="PANTHER" id="PTHR24220:SF470">
    <property type="entry name" value="CELL DIVISION ATP-BINDING PROTEIN FTSE"/>
    <property type="match status" value="1"/>
</dbReference>
<gene>
    <name evidence="5" type="ORF">MNBD_ACTINO02-1594</name>
</gene>
<keyword evidence="3 5" id="KW-0067">ATP-binding</keyword>
<evidence type="ECO:0000256" key="3">
    <source>
        <dbReference type="ARBA" id="ARBA00022840"/>
    </source>
</evidence>
<dbReference type="InterPro" id="IPR003439">
    <property type="entry name" value="ABC_transporter-like_ATP-bd"/>
</dbReference>
<keyword evidence="2" id="KW-0547">Nucleotide-binding</keyword>
<dbReference type="SMART" id="SM00382">
    <property type="entry name" value="AAA"/>
    <property type="match status" value="1"/>
</dbReference>
<dbReference type="PROSITE" id="PS50893">
    <property type="entry name" value="ABC_TRANSPORTER_2"/>
    <property type="match status" value="1"/>
</dbReference>
<protein>
    <submittedName>
        <fullName evidence="5">Macrolide export ATP-binding/permease protein MacB</fullName>
        <ecNumber evidence="5">3.6.3.-</ecNumber>
    </submittedName>
</protein>
<sequence length="218" mass="23125">MNRLSVAIARGVSVEYGTGELAINALDTVNLSVNAGEFLAVVGPSGSGKTTLLRVLAGMQSATTGEIAVAADPGRTQAAMVYQDYRLVSFLTAAENVGLALEVQTKKRADPDVINTVLESVGVAHLSRRFPNQLSGGEQQRVAIARAIVVRPLMLLADEPTGALDRDMSFEIARLFRHLADVREIAVVVATHDRDVSDQAHRVATLSSGHLVDSDAVL</sequence>
<keyword evidence="5" id="KW-0378">Hydrolase</keyword>
<dbReference type="InterPro" id="IPR017911">
    <property type="entry name" value="MacB-like_ATP-bd"/>
</dbReference>
<evidence type="ECO:0000256" key="2">
    <source>
        <dbReference type="ARBA" id="ARBA00022741"/>
    </source>
</evidence>
<dbReference type="Gene3D" id="3.40.50.300">
    <property type="entry name" value="P-loop containing nucleotide triphosphate hydrolases"/>
    <property type="match status" value="1"/>
</dbReference>
<dbReference type="AlphaFoldDB" id="A0A3B0RS18"/>